<dbReference type="InterPro" id="IPR040351">
    <property type="entry name" value="RAB3IL/RAB3IP/Sec2"/>
</dbReference>
<proteinExistence type="predicted"/>
<dbReference type="GO" id="GO:0006887">
    <property type="term" value="P:exocytosis"/>
    <property type="evidence" value="ECO:0007669"/>
    <property type="project" value="TreeGrafter"/>
</dbReference>
<dbReference type="Gene3D" id="6.10.140.910">
    <property type="match status" value="1"/>
</dbReference>
<dbReference type="Proteomes" id="UP001140453">
    <property type="component" value="Unassembled WGS sequence"/>
</dbReference>
<feature type="compositionally biased region" description="Low complexity" evidence="3">
    <location>
        <begin position="99"/>
        <end position="117"/>
    </location>
</feature>
<feature type="region of interest" description="Disordered" evidence="3">
    <location>
        <begin position="138"/>
        <end position="194"/>
    </location>
</feature>
<name>A0A9W8YR43_9PEZI</name>
<evidence type="ECO:0000256" key="2">
    <source>
        <dbReference type="SAM" id="Coils"/>
    </source>
</evidence>
<sequence length="294" mass="31952">MTLTTPILPPPRLSAIPCCPNCGTDLSLTFTGASPSPNNKSDATLQAAQAQIDDLQAQIRLLNAKATAAVDRWADYEDELSKLRKELSAAKDAPRRESMPQTPTLTTTPTSPRGSPSMGFAAAATNRISALLSRKSTPNLKAMPSGHSQSYSTSNLLPTPPPSGGHQTSYSTSSLLTPKSPAKNMLYTPASTAPSTTEDLLEALTREQQLRLAAEAKVNETSREVEELSVSLFEEANEMVATERRERARLEERVGELEKRDRQKKVRLERLEGAVGRIERVRNLLEGKDADTQA</sequence>
<dbReference type="SUPFAM" id="SSF144284">
    <property type="entry name" value="Sec2 N-terminal region"/>
    <property type="match status" value="1"/>
</dbReference>
<keyword evidence="6" id="KW-1185">Reference proteome</keyword>
<evidence type="ECO:0000259" key="4">
    <source>
        <dbReference type="Pfam" id="PF06428"/>
    </source>
</evidence>
<dbReference type="OrthoDB" id="5560525at2759"/>
<accession>A0A9W8YR43</accession>
<reference evidence="5" key="1">
    <citation type="submission" date="2022-10" db="EMBL/GenBank/DDBJ databases">
        <title>Tapping the CABI collections for fungal endophytes: first genome assemblies for Collariella, Neodidymelliopsis, Ascochyta clinopodiicola, Didymella pomorum, Didymosphaeria variabile, Neocosmospora piperis and Neocucurbitaria cava.</title>
        <authorList>
            <person name="Hill R."/>
        </authorList>
    </citation>
    <scope>NUCLEOTIDE SEQUENCE</scope>
    <source>
        <strain evidence="5">IMI 355082</strain>
    </source>
</reference>
<dbReference type="PANTHER" id="PTHR14430:SF4">
    <property type="entry name" value="GDP_GTP EXCHANGE FACTOR SEC2 N-TERMINAL DOMAIN-CONTAINING PROTEIN"/>
    <property type="match status" value="1"/>
</dbReference>
<comment type="caution">
    <text evidence="5">The sequence shown here is derived from an EMBL/GenBank/DDBJ whole genome shotgun (WGS) entry which is preliminary data.</text>
</comment>
<evidence type="ECO:0000313" key="5">
    <source>
        <dbReference type="EMBL" id="KAJ4388678.1"/>
    </source>
</evidence>
<evidence type="ECO:0000313" key="6">
    <source>
        <dbReference type="Proteomes" id="UP001140453"/>
    </source>
</evidence>
<feature type="domain" description="GDP/GTP exchange factor Sec2 N-terminal" evidence="4">
    <location>
        <begin position="191"/>
        <end position="271"/>
    </location>
</feature>
<feature type="compositionally biased region" description="Polar residues" evidence="3">
    <location>
        <begin position="165"/>
        <end position="177"/>
    </location>
</feature>
<dbReference type="InterPro" id="IPR009449">
    <property type="entry name" value="Sec2_N"/>
</dbReference>
<feature type="coiled-coil region" evidence="2">
    <location>
        <begin position="233"/>
        <end position="260"/>
    </location>
</feature>
<dbReference type="Pfam" id="PF06428">
    <property type="entry name" value="Sec2p"/>
    <property type="match status" value="1"/>
</dbReference>
<feature type="region of interest" description="Disordered" evidence="3">
    <location>
        <begin position="87"/>
        <end position="119"/>
    </location>
</feature>
<dbReference type="AlphaFoldDB" id="A0A9W8YR43"/>
<evidence type="ECO:0000256" key="3">
    <source>
        <dbReference type="SAM" id="MobiDB-lite"/>
    </source>
</evidence>
<feature type="compositionally biased region" description="Basic and acidic residues" evidence="3">
    <location>
        <begin position="87"/>
        <end position="98"/>
    </location>
</feature>
<evidence type="ECO:0000256" key="1">
    <source>
        <dbReference type="ARBA" id="ARBA00023054"/>
    </source>
</evidence>
<dbReference type="GO" id="GO:0005085">
    <property type="term" value="F:guanyl-nucleotide exchange factor activity"/>
    <property type="evidence" value="ECO:0007669"/>
    <property type="project" value="InterPro"/>
</dbReference>
<dbReference type="GO" id="GO:0051286">
    <property type="term" value="C:cell tip"/>
    <property type="evidence" value="ECO:0007669"/>
    <property type="project" value="TreeGrafter"/>
</dbReference>
<dbReference type="GO" id="GO:0070319">
    <property type="term" value="C:Golgi to plasma membrane transport vesicle"/>
    <property type="evidence" value="ECO:0007669"/>
    <property type="project" value="TreeGrafter"/>
</dbReference>
<keyword evidence="1 2" id="KW-0175">Coiled coil</keyword>
<organism evidence="5 6">
    <name type="scientific">Gnomoniopsis smithogilvyi</name>
    <dbReference type="NCBI Taxonomy" id="1191159"/>
    <lineage>
        <taxon>Eukaryota</taxon>
        <taxon>Fungi</taxon>
        <taxon>Dikarya</taxon>
        <taxon>Ascomycota</taxon>
        <taxon>Pezizomycotina</taxon>
        <taxon>Sordariomycetes</taxon>
        <taxon>Sordariomycetidae</taxon>
        <taxon>Diaporthales</taxon>
        <taxon>Gnomoniaceae</taxon>
        <taxon>Gnomoniopsis</taxon>
    </lineage>
</organism>
<protein>
    <recommendedName>
        <fullName evidence="4">GDP/GTP exchange factor Sec2 N-terminal domain-containing protein</fullName>
    </recommendedName>
</protein>
<dbReference type="PANTHER" id="PTHR14430">
    <property type="entry name" value="RABIN3-RELATED"/>
    <property type="match status" value="1"/>
</dbReference>
<gene>
    <name evidence="5" type="ORF">N0V93_006137</name>
</gene>
<dbReference type="EMBL" id="JAPEVB010000004">
    <property type="protein sequence ID" value="KAJ4388678.1"/>
    <property type="molecule type" value="Genomic_DNA"/>
</dbReference>